<dbReference type="InterPro" id="IPR000868">
    <property type="entry name" value="Isochorismatase-like_dom"/>
</dbReference>
<evidence type="ECO:0000313" key="5">
    <source>
        <dbReference type="Proteomes" id="UP000616608"/>
    </source>
</evidence>
<keyword evidence="2" id="KW-0378">Hydrolase</keyword>
<dbReference type="Proteomes" id="UP000616608">
    <property type="component" value="Unassembled WGS sequence"/>
</dbReference>
<dbReference type="InterPro" id="IPR050272">
    <property type="entry name" value="Isochorismatase-like_hydrls"/>
</dbReference>
<dbReference type="EMBL" id="BMJT01000002">
    <property type="protein sequence ID" value="GGG15059.1"/>
    <property type="molecule type" value="Genomic_DNA"/>
</dbReference>
<protein>
    <submittedName>
        <fullName evidence="4">Isochorismatase</fullName>
    </submittedName>
</protein>
<name>A0A917LE70_9BACI</name>
<reference evidence="4" key="2">
    <citation type="submission" date="2020-09" db="EMBL/GenBank/DDBJ databases">
        <authorList>
            <person name="Sun Q."/>
            <person name="Zhou Y."/>
        </authorList>
    </citation>
    <scope>NUCLEOTIDE SEQUENCE</scope>
    <source>
        <strain evidence="4">CGMCC 1.15760</strain>
    </source>
</reference>
<accession>A0A917LE70</accession>
<comment type="similarity">
    <text evidence="1">Belongs to the isochorismatase family.</text>
</comment>
<evidence type="ECO:0000313" key="4">
    <source>
        <dbReference type="EMBL" id="GGG15059.1"/>
    </source>
</evidence>
<dbReference type="RefSeq" id="WP_188613597.1">
    <property type="nucleotide sequence ID" value="NZ_BMJT01000002.1"/>
</dbReference>
<comment type="caution">
    <text evidence="4">The sequence shown here is derived from an EMBL/GenBank/DDBJ whole genome shotgun (WGS) entry which is preliminary data.</text>
</comment>
<dbReference type="CDD" id="cd00431">
    <property type="entry name" value="cysteine_hydrolases"/>
    <property type="match status" value="1"/>
</dbReference>
<sequence>MKNALLVIDYTVDFVASDGKLTCGEPGQRLAPYITHLMEKFIKADDTIFIINDLHEAADSFHPEHALFPPHNIRGTAGRHLYGTTAEVLMKHQDVIIQLDKTRYSAFCGTPLFTKLRERQIETLHIVGVCTDICVLHTCIDAYNLGYDVVIHERGVASFNEEAHHFALAHIKNSLGFTIL</sequence>
<dbReference type="PANTHER" id="PTHR43540">
    <property type="entry name" value="PEROXYUREIDOACRYLATE/UREIDOACRYLATE AMIDOHYDROLASE-RELATED"/>
    <property type="match status" value="1"/>
</dbReference>
<proteinExistence type="inferred from homology"/>
<gene>
    <name evidence="4" type="ORF">GCM10007425_06670</name>
</gene>
<keyword evidence="5" id="KW-1185">Reference proteome</keyword>
<dbReference type="SUPFAM" id="SSF52499">
    <property type="entry name" value="Isochorismatase-like hydrolases"/>
    <property type="match status" value="1"/>
</dbReference>
<dbReference type="Pfam" id="PF00857">
    <property type="entry name" value="Isochorismatase"/>
    <property type="match status" value="1"/>
</dbReference>
<organism evidence="4 5">
    <name type="scientific">Lysinibacillus alkalisoli</name>
    <dbReference type="NCBI Taxonomy" id="1911548"/>
    <lineage>
        <taxon>Bacteria</taxon>
        <taxon>Bacillati</taxon>
        <taxon>Bacillota</taxon>
        <taxon>Bacilli</taxon>
        <taxon>Bacillales</taxon>
        <taxon>Bacillaceae</taxon>
        <taxon>Lysinibacillus</taxon>
    </lineage>
</organism>
<dbReference type="AlphaFoldDB" id="A0A917LE70"/>
<evidence type="ECO:0000256" key="2">
    <source>
        <dbReference type="ARBA" id="ARBA00022801"/>
    </source>
</evidence>
<dbReference type="GO" id="GO:0016787">
    <property type="term" value="F:hydrolase activity"/>
    <property type="evidence" value="ECO:0007669"/>
    <property type="project" value="UniProtKB-KW"/>
</dbReference>
<evidence type="ECO:0000259" key="3">
    <source>
        <dbReference type="Pfam" id="PF00857"/>
    </source>
</evidence>
<feature type="domain" description="Isochorismatase-like" evidence="3">
    <location>
        <begin position="4"/>
        <end position="176"/>
    </location>
</feature>
<dbReference type="Gene3D" id="3.40.50.850">
    <property type="entry name" value="Isochorismatase-like"/>
    <property type="match status" value="1"/>
</dbReference>
<dbReference type="InterPro" id="IPR036380">
    <property type="entry name" value="Isochorismatase-like_sf"/>
</dbReference>
<evidence type="ECO:0000256" key="1">
    <source>
        <dbReference type="ARBA" id="ARBA00006336"/>
    </source>
</evidence>
<reference evidence="4" key="1">
    <citation type="journal article" date="2014" name="Int. J. Syst. Evol. Microbiol.">
        <title>Complete genome sequence of Corynebacterium casei LMG S-19264T (=DSM 44701T), isolated from a smear-ripened cheese.</title>
        <authorList>
            <consortium name="US DOE Joint Genome Institute (JGI-PGF)"/>
            <person name="Walter F."/>
            <person name="Albersmeier A."/>
            <person name="Kalinowski J."/>
            <person name="Ruckert C."/>
        </authorList>
    </citation>
    <scope>NUCLEOTIDE SEQUENCE</scope>
    <source>
        <strain evidence="4">CGMCC 1.15760</strain>
    </source>
</reference>
<dbReference type="PANTHER" id="PTHR43540:SF10">
    <property type="entry name" value="ISOCHORISMATASE"/>
    <property type="match status" value="1"/>
</dbReference>